<gene>
    <name evidence="1" type="ORF">GDO81_007010</name>
</gene>
<proteinExistence type="predicted"/>
<keyword evidence="2" id="KW-1185">Reference proteome</keyword>
<protein>
    <submittedName>
        <fullName evidence="1">Uncharacterized protein</fullName>
    </submittedName>
</protein>
<accession>A0AAV7D2W6</accession>
<reference evidence="1" key="1">
    <citation type="thesis" date="2020" institute="ProQuest LLC" country="789 East Eisenhower Parkway, Ann Arbor, MI, USA">
        <title>Comparative Genomics and Chromosome Evolution.</title>
        <authorList>
            <person name="Mudd A.B."/>
        </authorList>
    </citation>
    <scope>NUCLEOTIDE SEQUENCE</scope>
    <source>
        <strain evidence="1">237g6f4</strain>
        <tissue evidence="1">Blood</tissue>
    </source>
</reference>
<dbReference type="EMBL" id="WNYA01000002">
    <property type="protein sequence ID" value="KAG8591007.1"/>
    <property type="molecule type" value="Genomic_DNA"/>
</dbReference>
<dbReference type="AlphaFoldDB" id="A0AAV7D2W6"/>
<evidence type="ECO:0000313" key="1">
    <source>
        <dbReference type="EMBL" id="KAG8591007.1"/>
    </source>
</evidence>
<comment type="caution">
    <text evidence="1">The sequence shown here is derived from an EMBL/GenBank/DDBJ whole genome shotgun (WGS) entry which is preliminary data.</text>
</comment>
<organism evidence="1 2">
    <name type="scientific">Engystomops pustulosus</name>
    <name type="common">Tungara frog</name>
    <name type="synonym">Physalaemus pustulosus</name>
    <dbReference type="NCBI Taxonomy" id="76066"/>
    <lineage>
        <taxon>Eukaryota</taxon>
        <taxon>Metazoa</taxon>
        <taxon>Chordata</taxon>
        <taxon>Craniata</taxon>
        <taxon>Vertebrata</taxon>
        <taxon>Euteleostomi</taxon>
        <taxon>Amphibia</taxon>
        <taxon>Batrachia</taxon>
        <taxon>Anura</taxon>
        <taxon>Neobatrachia</taxon>
        <taxon>Hyloidea</taxon>
        <taxon>Leptodactylidae</taxon>
        <taxon>Leiuperinae</taxon>
        <taxon>Engystomops</taxon>
    </lineage>
</organism>
<sequence length="87" mass="9604">MEENLHLVPGPAFNLHLLRDARLEVSTIHVENLSGSDLPLATNHSSWLDNNLQTPCGTSRSLATILCLSVSDAYSLYTAPKPRLLHR</sequence>
<dbReference type="Proteomes" id="UP000824782">
    <property type="component" value="Unassembled WGS sequence"/>
</dbReference>
<name>A0AAV7D2W6_ENGPU</name>
<evidence type="ECO:0000313" key="2">
    <source>
        <dbReference type="Proteomes" id="UP000824782"/>
    </source>
</evidence>